<dbReference type="Pfam" id="PF00528">
    <property type="entry name" value="BPD_transp_1"/>
    <property type="match status" value="1"/>
</dbReference>
<sequence>MSGRTFYIFFFIMAILIMIFILVPLLRLIFFINPQTASVIAEKSVIISIWNSISLSFLTAVIAFIFGVPMAFLLSKKKFGKVQTPVETIVDLPLSIPHTVVGIALLFIIGRKEMIGTLFYNIFGFQMTGTRLAIVIAMLFVSLPYTIDSAKEGFKKIDPSLEKVAMTLGAPVSSIFRTIYLPLNKSAILSGFLLTWARAISEFGAVVILAYYPLTAPVKIYQAFNEYNLSTSGAIAAYLLVISLGIFLTFRFVAVDRKWKR</sequence>
<feature type="transmembrane region" description="Helical" evidence="7">
    <location>
        <begin position="122"/>
        <end position="145"/>
    </location>
</feature>
<organism evidence="9">
    <name type="scientific">Mesoaciditoga lauensis</name>
    <dbReference type="NCBI Taxonomy" id="1495039"/>
    <lineage>
        <taxon>Bacteria</taxon>
        <taxon>Thermotogati</taxon>
        <taxon>Thermotogota</taxon>
        <taxon>Thermotogae</taxon>
        <taxon>Mesoaciditogales</taxon>
        <taxon>Mesoaciditogaceae</taxon>
        <taxon>Mesoaciditoga</taxon>
    </lineage>
</organism>
<dbReference type="InterPro" id="IPR035906">
    <property type="entry name" value="MetI-like_sf"/>
</dbReference>
<dbReference type="GO" id="GO:0055085">
    <property type="term" value="P:transmembrane transport"/>
    <property type="evidence" value="ECO:0007669"/>
    <property type="project" value="InterPro"/>
</dbReference>
<proteinExistence type="inferred from homology"/>
<evidence type="ECO:0000256" key="3">
    <source>
        <dbReference type="ARBA" id="ARBA00022475"/>
    </source>
</evidence>
<reference evidence="9" key="1">
    <citation type="journal article" date="2020" name="mSystems">
        <title>Genome- and Community-Level Interaction Insights into Carbon Utilization and Element Cycling Functions of Hydrothermarchaeota in Hydrothermal Sediment.</title>
        <authorList>
            <person name="Zhou Z."/>
            <person name="Liu Y."/>
            <person name="Xu W."/>
            <person name="Pan J."/>
            <person name="Luo Z.H."/>
            <person name="Li M."/>
        </authorList>
    </citation>
    <scope>NUCLEOTIDE SEQUENCE [LARGE SCALE GENOMIC DNA]</scope>
    <source>
        <strain evidence="9">SpSt-966</strain>
    </source>
</reference>
<evidence type="ECO:0000313" key="9">
    <source>
        <dbReference type="EMBL" id="HGE75403.1"/>
    </source>
</evidence>
<keyword evidence="6 7" id="KW-0472">Membrane</keyword>
<dbReference type="PANTHER" id="PTHR30183">
    <property type="entry name" value="MOLYBDENUM TRANSPORT SYSTEM PERMEASE PROTEIN MODB"/>
    <property type="match status" value="1"/>
</dbReference>
<accession>A0A7V3REV8</accession>
<dbReference type="CDD" id="cd06261">
    <property type="entry name" value="TM_PBP2"/>
    <property type="match status" value="1"/>
</dbReference>
<comment type="caution">
    <text evidence="9">The sequence shown here is derived from an EMBL/GenBank/DDBJ whole genome shotgun (WGS) entry which is preliminary data.</text>
</comment>
<feature type="domain" description="ABC transmembrane type-1" evidence="8">
    <location>
        <begin position="49"/>
        <end position="250"/>
    </location>
</feature>
<evidence type="ECO:0000256" key="6">
    <source>
        <dbReference type="ARBA" id="ARBA00023136"/>
    </source>
</evidence>
<dbReference type="SUPFAM" id="SSF161098">
    <property type="entry name" value="MetI-like"/>
    <property type="match status" value="1"/>
</dbReference>
<evidence type="ECO:0000256" key="5">
    <source>
        <dbReference type="ARBA" id="ARBA00022989"/>
    </source>
</evidence>
<dbReference type="GO" id="GO:0005886">
    <property type="term" value="C:plasma membrane"/>
    <property type="evidence" value="ECO:0007669"/>
    <property type="project" value="UniProtKB-SubCell"/>
</dbReference>
<dbReference type="InterPro" id="IPR000515">
    <property type="entry name" value="MetI-like"/>
</dbReference>
<evidence type="ECO:0000256" key="7">
    <source>
        <dbReference type="RuleBase" id="RU363032"/>
    </source>
</evidence>
<keyword evidence="2 7" id="KW-0813">Transport</keyword>
<dbReference type="EMBL" id="DTPE01000189">
    <property type="protein sequence ID" value="HGE75403.1"/>
    <property type="molecule type" value="Genomic_DNA"/>
</dbReference>
<feature type="transmembrane region" description="Helical" evidence="7">
    <location>
        <begin position="44"/>
        <end position="72"/>
    </location>
</feature>
<comment type="subcellular location">
    <subcellularLocation>
        <location evidence="1 7">Cell membrane</location>
        <topology evidence="1 7">Multi-pass membrane protein</topology>
    </subcellularLocation>
</comment>
<evidence type="ECO:0000256" key="1">
    <source>
        <dbReference type="ARBA" id="ARBA00004651"/>
    </source>
</evidence>
<evidence type="ECO:0000256" key="4">
    <source>
        <dbReference type="ARBA" id="ARBA00022692"/>
    </source>
</evidence>
<name>A0A7V3REV8_9BACT</name>
<dbReference type="PANTHER" id="PTHR30183:SF3">
    <property type="entry name" value="MOLYBDENUM TRANSPORT SYSTEM PERMEASE PROTEIN MODB"/>
    <property type="match status" value="1"/>
</dbReference>
<evidence type="ECO:0000259" key="8">
    <source>
        <dbReference type="PROSITE" id="PS50928"/>
    </source>
</evidence>
<feature type="transmembrane region" description="Helical" evidence="7">
    <location>
        <begin position="234"/>
        <end position="254"/>
    </location>
</feature>
<gene>
    <name evidence="9" type="ORF">ENX73_04690</name>
</gene>
<protein>
    <submittedName>
        <fullName evidence="9">ABC transporter permease subunit</fullName>
    </submittedName>
</protein>
<dbReference type="PROSITE" id="PS50928">
    <property type="entry name" value="ABC_TM1"/>
    <property type="match status" value="1"/>
</dbReference>
<comment type="similarity">
    <text evidence="7">Belongs to the binding-protein-dependent transport system permease family.</text>
</comment>
<keyword evidence="5 7" id="KW-1133">Transmembrane helix</keyword>
<keyword evidence="3" id="KW-1003">Cell membrane</keyword>
<dbReference type="Gene3D" id="1.10.3720.10">
    <property type="entry name" value="MetI-like"/>
    <property type="match status" value="1"/>
</dbReference>
<feature type="transmembrane region" description="Helical" evidence="7">
    <location>
        <begin position="92"/>
        <end position="110"/>
    </location>
</feature>
<feature type="transmembrane region" description="Helical" evidence="7">
    <location>
        <begin position="195"/>
        <end position="214"/>
    </location>
</feature>
<keyword evidence="4 7" id="KW-0812">Transmembrane</keyword>
<dbReference type="AlphaFoldDB" id="A0A7V3REV8"/>
<feature type="transmembrane region" description="Helical" evidence="7">
    <location>
        <begin position="6"/>
        <end position="32"/>
    </location>
</feature>
<evidence type="ECO:0000256" key="2">
    <source>
        <dbReference type="ARBA" id="ARBA00022448"/>
    </source>
</evidence>